<protein>
    <submittedName>
        <fullName evidence="3">Uncharacterized protein</fullName>
    </submittedName>
</protein>
<proteinExistence type="predicted"/>
<reference evidence="3" key="1">
    <citation type="journal article" date="2021" name="bioRxiv">
        <title>Whole Genome Assembly and Annotation of Northern Wild Rice, Zizania palustris L., Supports a Whole Genome Duplication in the Zizania Genus.</title>
        <authorList>
            <person name="Haas M."/>
            <person name="Kono T."/>
            <person name="Macchietto M."/>
            <person name="Millas R."/>
            <person name="McGilp L."/>
            <person name="Shao M."/>
            <person name="Duquette J."/>
            <person name="Hirsch C.N."/>
            <person name="Kimball J."/>
        </authorList>
    </citation>
    <scope>NUCLEOTIDE SEQUENCE</scope>
    <source>
        <tissue evidence="3">Fresh leaf tissue</tissue>
    </source>
</reference>
<name>A0A8J5TAV9_ZIZPA</name>
<reference evidence="3" key="2">
    <citation type="submission" date="2021-02" db="EMBL/GenBank/DDBJ databases">
        <authorList>
            <person name="Kimball J.A."/>
            <person name="Haas M.W."/>
            <person name="Macchietto M."/>
            <person name="Kono T."/>
            <person name="Duquette J."/>
            <person name="Shao M."/>
        </authorList>
    </citation>
    <scope>NUCLEOTIDE SEQUENCE</scope>
    <source>
        <tissue evidence="3">Fresh leaf tissue</tissue>
    </source>
</reference>
<comment type="caution">
    <text evidence="3">The sequence shown here is derived from an EMBL/GenBank/DDBJ whole genome shotgun (WGS) entry which is preliminary data.</text>
</comment>
<evidence type="ECO:0000256" key="2">
    <source>
        <dbReference type="SAM" id="Phobius"/>
    </source>
</evidence>
<dbReference type="Proteomes" id="UP000729402">
    <property type="component" value="Unassembled WGS sequence"/>
</dbReference>
<keyword evidence="2" id="KW-1133">Transmembrane helix</keyword>
<gene>
    <name evidence="3" type="ORF">GUJ93_ZPchr0006g44589</name>
</gene>
<sequence length="77" mass="8644">LHVIFPLYFILPVTNTSPFFLLLPALSIFPCTLVSILLSPSVRSLSRREGFEGRRGRPPSTCLHLGSNRTEGKSYRL</sequence>
<feature type="region of interest" description="Disordered" evidence="1">
    <location>
        <begin position="47"/>
        <end position="77"/>
    </location>
</feature>
<evidence type="ECO:0000313" key="3">
    <source>
        <dbReference type="EMBL" id="KAG8076823.1"/>
    </source>
</evidence>
<accession>A0A8J5TAV9</accession>
<keyword evidence="2" id="KW-0472">Membrane</keyword>
<feature type="non-terminal residue" evidence="3">
    <location>
        <position position="1"/>
    </location>
</feature>
<evidence type="ECO:0000313" key="4">
    <source>
        <dbReference type="Proteomes" id="UP000729402"/>
    </source>
</evidence>
<evidence type="ECO:0000256" key="1">
    <source>
        <dbReference type="SAM" id="MobiDB-lite"/>
    </source>
</evidence>
<dbReference type="AlphaFoldDB" id="A0A8J5TAV9"/>
<keyword evidence="4" id="KW-1185">Reference proteome</keyword>
<feature type="transmembrane region" description="Helical" evidence="2">
    <location>
        <begin position="20"/>
        <end position="38"/>
    </location>
</feature>
<dbReference type="EMBL" id="JAAALK010000283">
    <property type="protein sequence ID" value="KAG8076823.1"/>
    <property type="molecule type" value="Genomic_DNA"/>
</dbReference>
<keyword evidence="2" id="KW-0812">Transmembrane</keyword>
<organism evidence="3 4">
    <name type="scientific">Zizania palustris</name>
    <name type="common">Northern wild rice</name>
    <dbReference type="NCBI Taxonomy" id="103762"/>
    <lineage>
        <taxon>Eukaryota</taxon>
        <taxon>Viridiplantae</taxon>
        <taxon>Streptophyta</taxon>
        <taxon>Embryophyta</taxon>
        <taxon>Tracheophyta</taxon>
        <taxon>Spermatophyta</taxon>
        <taxon>Magnoliopsida</taxon>
        <taxon>Liliopsida</taxon>
        <taxon>Poales</taxon>
        <taxon>Poaceae</taxon>
        <taxon>BOP clade</taxon>
        <taxon>Oryzoideae</taxon>
        <taxon>Oryzeae</taxon>
        <taxon>Zizaniinae</taxon>
        <taxon>Zizania</taxon>
    </lineage>
</organism>